<sequence length="120" mass="12578">MLDVLIYAVIGIAAGTLSGLFGIGGGIIIIPALMFLKGFSQLQAQGTSLVAMLPPVGILAFMEYYKKGNTNIVAGIVICITMLIAAKFGGQLANILPMNIMKKAFGIFIILVGIKTFLGK</sequence>
<gene>
    <name evidence="7" type="ORF">H9661_04310</name>
</gene>
<evidence type="ECO:0000256" key="1">
    <source>
        <dbReference type="ARBA" id="ARBA00004141"/>
    </source>
</evidence>
<dbReference type="Pfam" id="PF01925">
    <property type="entry name" value="TauE"/>
    <property type="match status" value="1"/>
</dbReference>
<proteinExistence type="inferred from homology"/>
<evidence type="ECO:0000256" key="5">
    <source>
        <dbReference type="ARBA" id="ARBA00023136"/>
    </source>
</evidence>
<keyword evidence="5 6" id="KW-0472">Membrane</keyword>
<dbReference type="InterPro" id="IPR002781">
    <property type="entry name" value="TM_pro_TauE-like"/>
</dbReference>
<evidence type="ECO:0000313" key="8">
    <source>
        <dbReference type="Proteomes" id="UP000627781"/>
    </source>
</evidence>
<comment type="similarity">
    <text evidence="2 6">Belongs to the 4-toluene sulfonate uptake permease (TSUP) (TC 2.A.102) family.</text>
</comment>
<evidence type="ECO:0000256" key="2">
    <source>
        <dbReference type="ARBA" id="ARBA00009142"/>
    </source>
</evidence>
<feature type="transmembrane region" description="Helical" evidence="6">
    <location>
        <begin position="71"/>
        <end position="88"/>
    </location>
</feature>
<dbReference type="RefSeq" id="WP_143315522.1">
    <property type="nucleotide sequence ID" value="NZ_JACSRA010000005.1"/>
</dbReference>
<feature type="transmembrane region" description="Helical" evidence="6">
    <location>
        <begin position="6"/>
        <end position="36"/>
    </location>
</feature>
<feature type="transmembrane region" description="Helical" evidence="6">
    <location>
        <begin position="100"/>
        <end position="118"/>
    </location>
</feature>
<protein>
    <recommendedName>
        <fullName evidence="6">Probable membrane transporter protein</fullName>
    </recommendedName>
</protein>
<comment type="subcellular location">
    <subcellularLocation>
        <location evidence="6">Cell membrane</location>
        <topology evidence="6">Multi-pass membrane protein</topology>
    </subcellularLocation>
    <subcellularLocation>
        <location evidence="1">Membrane</location>
        <topology evidence="1">Multi-pass membrane protein</topology>
    </subcellularLocation>
</comment>
<dbReference type="InterPro" id="IPR051598">
    <property type="entry name" value="TSUP/Inactive_protease-like"/>
</dbReference>
<reference evidence="7 8" key="1">
    <citation type="submission" date="2020-08" db="EMBL/GenBank/DDBJ databases">
        <title>A Genomic Blueprint of the Chicken Gut Microbiome.</title>
        <authorList>
            <person name="Gilroy R."/>
            <person name="Ravi A."/>
            <person name="Getino M."/>
            <person name="Pursley I."/>
            <person name="Horton D.L."/>
            <person name="Alikhan N.-F."/>
            <person name="Baker D."/>
            <person name="Gharbi K."/>
            <person name="Hall N."/>
            <person name="Watson M."/>
            <person name="Adriaenssens E.M."/>
            <person name="Foster-Nyarko E."/>
            <person name="Jarju S."/>
            <person name="Secka A."/>
            <person name="Antonio M."/>
            <person name="Oren A."/>
            <person name="Chaudhuri R."/>
            <person name="La Ragione R.M."/>
            <person name="Hildebrand F."/>
            <person name="Pallen M.J."/>
        </authorList>
    </citation>
    <scope>NUCLEOTIDE SEQUENCE [LARGE SCALE GENOMIC DNA]</scope>
    <source>
        <strain evidence="7 8">Sa3CVN1</strain>
    </source>
</reference>
<keyword evidence="6" id="KW-1003">Cell membrane</keyword>
<keyword evidence="4 6" id="KW-1133">Transmembrane helix</keyword>
<evidence type="ECO:0000256" key="3">
    <source>
        <dbReference type="ARBA" id="ARBA00022692"/>
    </source>
</evidence>
<comment type="caution">
    <text evidence="7">The sequence shown here is derived from an EMBL/GenBank/DDBJ whole genome shotgun (WGS) entry which is preliminary data.</text>
</comment>
<dbReference type="Proteomes" id="UP000627781">
    <property type="component" value="Unassembled WGS sequence"/>
</dbReference>
<keyword evidence="3 6" id="KW-0812">Transmembrane</keyword>
<organism evidence="7 8">
    <name type="scientific">Clostridium cibarium</name>
    <dbReference type="NCBI Taxonomy" id="2762247"/>
    <lineage>
        <taxon>Bacteria</taxon>
        <taxon>Bacillati</taxon>
        <taxon>Bacillota</taxon>
        <taxon>Clostridia</taxon>
        <taxon>Eubacteriales</taxon>
        <taxon>Clostridiaceae</taxon>
        <taxon>Clostridium</taxon>
    </lineage>
</organism>
<evidence type="ECO:0000256" key="4">
    <source>
        <dbReference type="ARBA" id="ARBA00022989"/>
    </source>
</evidence>
<accession>A0ABR8PQX4</accession>
<dbReference type="PANTHER" id="PTHR43701">
    <property type="entry name" value="MEMBRANE TRANSPORTER PROTEIN MJ0441-RELATED"/>
    <property type="match status" value="1"/>
</dbReference>
<feature type="transmembrane region" description="Helical" evidence="6">
    <location>
        <begin position="48"/>
        <end position="65"/>
    </location>
</feature>
<dbReference type="EMBL" id="JACSRA010000005">
    <property type="protein sequence ID" value="MBD7910578.1"/>
    <property type="molecule type" value="Genomic_DNA"/>
</dbReference>
<dbReference type="PANTHER" id="PTHR43701:SF2">
    <property type="entry name" value="MEMBRANE TRANSPORTER PROTEIN YJNA-RELATED"/>
    <property type="match status" value="1"/>
</dbReference>
<evidence type="ECO:0000313" key="7">
    <source>
        <dbReference type="EMBL" id="MBD7910578.1"/>
    </source>
</evidence>
<name>A0ABR8PQX4_9CLOT</name>
<evidence type="ECO:0000256" key="6">
    <source>
        <dbReference type="RuleBase" id="RU363041"/>
    </source>
</evidence>
<keyword evidence="8" id="KW-1185">Reference proteome</keyword>